<dbReference type="InterPro" id="IPR013083">
    <property type="entry name" value="Znf_RING/FYVE/PHD"/>
</dbReference>
<dbReference type="InterPro" id="IPR001370">
    <property type="entry name" value="BIR_rpt"/>
</dbReference>
<dbReference type="PROSITE" id="PS50089">
    <property type="entry name" value="ZF_RING_2"/>
    <property type="match status" value="1"/>
</dbReference>
<dbReference type="SMART" id="SM00238">
    <property type="entry name" value="BIR"/>
    <property type="match status" value="1"/>
</dbReference>
<evidence type="ECO:0000256" key="3">
    <source>
        <dbReference type="ARBA" id="ARBA00022833"/>
    </source>
</evidence>
<dbReference type="PROSITE" id="PS50143">
    <property type="entry name" value="BIR_REPEAT_2"/>
    <property type="match status" value="1"/>
</dbReference>
<keyword evidence="1" id="KW-0479">Metal-binding</keyword>
<sequence length="308" mass="35354">MDYSKIILSNLSPPGYFKIFANRLNTMKYVTNLMNEDKRKLARDGFYFEANEFKCAYCCVSMNKYNIKTLKYHLYSNCTCSLQQLREKEALRKSSFKQFGLARKRYNNVMASELSKNGFFYCGTSKEVQCCECKLAVLRLNKSDTFQKVHNEYSPTCSFNTINDTTKLVNDHAIKHESFDHVIEQSPPPSAPPQNLLHSNSSGKNGLNNNDYALTAPLYPTLPRLNFESHQSFFNATNANVVESEKRSINEDVKNTNDNKICQICLDNDRQICFLPCGHVSTCEICAKKCKKCCICRETIKNKIKVYL</sequence>
<dbReference type="Gene3D" id="3.30.40.10">
    <property type="entry name" value="Zinc/RING finger domain, C3HC4 (zinc finger)"/>
    <property type="match status" value="1"/>
</dbReference>
<evidence type="ECO:0000313" key="8">
    <source>
        <dbReference type="Proteomes" id="UP000201917"/>
    </source>
</evidence>
<dbReference type="InterPro" id="IPR050784">
    <property type="entry name" value="IAP"/>
</dbReference>
<dbReference type="KEGG" id="vg:26382514"/>
<keyword evidence="8" id="KW-1185">Reference proteome</keyword>
<dbReference type="GO" id="GO:0008270">
    <property type="term" value="F:zinc ion binding"/>
    <property type="evidence" value="ECO:0007669"/>
    <property type="project" value="UniProtKB-KW"/>
</dbReference>
<dbReference type="PANTHER" id="PTHR10044:SF139">
    <property type="entry name" value="DEATH-ASSOCIATED INHIBITOR OF APOPTOSIS 2"/>
    <property type="match status" value="1"/>
</dbReference>
<dbReference type="GeneID" id="26382514"/>
<evidence type="ECO:0000256" key="4">
    <source>
        <dbReference type="PROSITE-ProRule" id="PRU00175"/>
    </source>
</evidence>
<dbReference type="PANTHER" id="PTHR10044">
    <property type="entry name" value="INHIBITOR OF APOPTOSIS"/>
    <property type="match status" value="1"/>
</dbReference>
<organism evidence="7 8">
    <name type="scientific">Sucra jujuba nucleopolyhedrovirus</name>
    <dbReference type="NCBI Taxonomy" id="1563660"/>
    <lineage>
        <taxon>Viruses</taxon>
        <taxon>Viruses incertae sedis</taxon>
        <taxon>Naldaviricetes</taxon>
        <taxon>Lefavirales</taxon>
        <taxon>Baculoviridae</taxon>
        <taxon>Alphabaculovirus</taxon>
        <taxon>Alphabaculovirus sujujubae</taxon>
    </lineage>
</organism>
<keyword evidence="3" id="KW-0862">Zinc</keyword>
<keyword evidence="2 4" id="KW-0863">Zinc-finger</keyword>
<dbReference type="Gene3D" id="1.10.1170.10">
    <property type="entry name" value="Inhibitor Of Apoptosis Protein (2mihbC-IAP-1), Chain A"/>
    <property type="match status" value="2"/>
</dbReference>
<evidence type="ECO:0000256" key="1">
    <source>
        <dbReference type="ARBA" id="ARBA00022723"/>
    </source>
</evidence>
<dbReference type="OrthoDB" id="9255at10239"/>
<feature type="domain" description="RING-type" evidence="6">
    <location>
        <begin position="262"/>
        <end position="297"/>
    </location>
</feature>
<reference evidence="7 8" key="1">
    <citation type="journal article" date="2014" name="PLoS ONE">
        <title>Genomic Sequencing and Analysis of Sucra jujuba Nucleopolyhedrovirus.</title>
        <authorList>
            <person name="Liu X."/>
            <person name="Yin F."/>
            <person name="Zhu Z."/>
            <person name="Hou D."/>
            <person name="Wang J."/>
            <person name="Zhang L."/>
            <person name="Wang M."/>
            <person name="Wang H."/>
            <person name="Hu Z."/>
            <person name="Deng F."/>
        </authorList>
    </citation>
    <scope>NUCLEOTIDE SEQUENCE [LARGE SCALE GENOMIC DNA]</scope>
    <source>
        <strain evidence="7">473</strain>
    </source>
</reference>
<proteinExistence type="predicted"/>
<dbReference type="FunFam" id="1.10.1170.10:FF:000002">
    <property type="entry name" value="Baculoviral IAP repeat containing 7"/>
    <property type="match status" value="1"/>
</dbReference>
<dbReference type="SUPFAM" id="SSF57924">
    <property type="entry name" value="Inhibitor of apoptosis (IAP) repeat"/>
    <property type="match status" value="2"/>
</dbReference>
<feature type="region of interest" description="Disordered" evidence="5">
    <location>
        <begin position="181"/>
        <end position="202"/>
    </location>
</feature>
<dbReference type="EMBL" id="KJ676450">
    <property type="protein sequence ID" value="AIU41298.1"/>
    <property type="molecule type" value="Genomic_DNA"/>
</dbReference>
<evidence type="ECO:0000259" key="6">
    <source>
        <dbReference type="PROSITE" id="PS50089"/>
    </source>
</evidence>
<evidence type="ECO:0000256" key="5">
    <source>
        <dbReference type="SAM" id="MobiDB-lite"/>
    </source>
</evidence>
<evidence type="ECO:0000256" key="2">
    <source>
        <dbReference type="ARBA" id="ARBA00022771"/>
    </source>
</evidence>
<dbReference type="RefSeq" id="YP_009186750.1">
    <property type="nucleotide sequence ID" value="NC_028636.1"/>
</dbReference>
<protein>
    <submittedName>
        <fullName evidence="7">Iap-2</fullName>
    </submittedName>
</protein>
<dbReference type="Proteomes" id="UP000201917">
    <property type="component" value="Segment"/>
</dbReference>
<dbReference type="GO" id="GO:0051726">
    <property type="term" value="P:regulation of cell cycle"/>
    <property type="evidence" value="ECO:0007669"/>
    <property type="project" value="TreeGrafter"/>
</dbReference>
<accession>A0A097P8Z9</accession>
<dbReference type="InterPro" id="IPR001841">
    <property type="entry name" value="Znf_RING"/>
</dbReference>
<evidence type="ECO:0000313" key="7">
    <source>
        <dbReference type="EMBL" id="AIU41298.1"/>
    </source>
</evidence>
<dbReference type="Pfam" id="PF00653">
    <property type="entry name" value="BIR"/>
    <property type="match status" value="1"/>
</dbReference>
<dbReference type="Pfam" id="PF13920">
    <property type="entry name" value="zf-C3HC4_3"/>
    <property type="match status" value="1"/>
</dbReference>
<name>A0A097P8Z9_9ABAC</name>